<dbReference type="STRING" id="408657.SAMN04487995_5406"/>
<feature type="signal peptide" evidence="1">
    <location>
        <begin position="1"/>
        <end position="23"/>
    </location>
</feature>
<dbReference type="Proteomes" id="UP000199532">
    <property type="component" value="Unassembled WGS sequence"/>
</dbReference>
<name>A0A1H7A6Y0_9BACT</name>
<sequence length="415" mass="46635">MFKVLLFLFSFSICGAFFGNVLAQTVVPAQNSNRVETSVMPDSAGIVDKVEDKDIMDILGQLKRKRDLTKNRDKKPRKILYSMVPAVGYTLSTGFVGLLSANAAFYLSDSSATNISSVSTSFNYSQYNQITIPIQTNIWTKNNGYNIIVDWRYFKYPQDTYGLGGHSLVENADQIDYSHVRLHQTVLKKITGAFYLGLGYHLDYRWKIKQEGMNEDVSSYGLPPKSVSSGVVANVLYDSRRNSINPQGGLYANARYRNNLKVLGSNTNWESLVLEFRKYVNFPRGSRNTLAFWDFNWLTLSGKPPYLDLPSTAWDPSNNTGRGYIQGRFRSPNMLYFESEYRFSLTQNGLIGGVVFGNAQSFSNWPTRKFDKIAPGGGLGIRLKINKTSRTNIAVDYGFGTKGSRGLFVNLGEVF</sequence>
<keyword evidence="1" id="KW-0732">Signal</keyword>
<reference evidence="2 3" key="1">
    <citation type="submission" date="2016-10" db="EMBL/GenBank/DDBJ databases">
        <authorList>
            <person name="de Groot N.N."/>
        </authorList>
    </citation>
    <scope>NUCLEOTIDE SEQUENCE [LARGE SCALE GENOMIC DNA]</scope>
    <source>
        <strain evidence="2 3">DSM 19938</strain>
    </source>
</reference>
<evidence type="ECO:0000313" key="3">
    <source>
        <dbReference type="Proteomes" id="UP000199532"/>
    </source>
</evidence>
<evidence type="ECO:0000313" key="2">
    <source>
        <dbReference type="EMBL" id="SEJ57630.1"/>
    </source>
</evidence>
<dbReference type="AlphaFoldDB" id="A0A1H7A6Y0"/>
<gene>
    <name evidence="2" type="ORF">SAMN04487995_5406</name>
</gene>
<feature type="chain" id="PRO_5011674347" description="Surface antigen" evidence="1">
    <location>
        <begin position="24"/>
        <end position="415"/>
    </location>
</feature>
<organism evidence="2 3">
    <name type="scientific">Dyadobacter koreensis</name>
    <dbReference type="NCBI Taxonomy" id="408657"/>
    <lineage>
        <taxon>Bacteria</taxon>
        <taxon>Pseudomonadati</taxon>
        <taxon>Bacteroidota</taxon>
        <taxon>Cytophagia</taxon>
        <taxon>Cytophagales</taxon>
        <taxon>Spirosomataceae</taxon>
        <taxon>Dyadobacter</taxon>
    </lineage>
</organism>
<dbReference type="Gene3D" id="2.40.160.50">
    <property type="entry name" value="membrane protein fhac: a member of the omp85/tpsb transporter family"/>
    <property type="match status" value="1"/>
</dbReference>
<proteinExistence type="predicted"/>
<keyword evidence="3" id="KW-1185">Reference proteome</keyword>
<dbReference type="EMBL" id="FNXY01000009">
    <property type="protein sequence ID" value="SEJ57630.1"/>
    <property type="molecule type" value="Genomic_DNA"/>
</dbReference>
<accession>A0A1H7A6Y0</accession>
<evidence type="ECO:0000256" key="1">
    <source>
        <dbReference type="SAM" id="SignalP"/>
    </source>
</evidence>
<evidence type="ECO:0008006" key="4">
    <source>
        <dbReference type="Google" id="ProtNLM"/>
    </source>
</evidence>
<protein>
    <recommendedName>
        <fullName evidence="4">Surface antigen</fullName>
    </recommendedName>
</protein>